<dbReference type="EMBL" id="CZQC01000043">
    <property type="protein sequence ID" value="CUS41469.1"/>
    <property type="molecule type" value="Genomic_DNA"/>
</dbReference>
<gene>
    <name evidence="1" type="ORF">MGWOODY_Tha416</name>
</gene>
<dbReference type="AlphaFoldDB" id="A0A160TEY2"/>
<reference evidence="1" key="1">
    <citation type="submission" date="2015-10" db="EMBL/GenBank/DDBJ databases">
        <authorList>
            <person name="Gilbert D.G."/>
        </authorList>
    </citation>
    <scope>NUCLEOTIDE SEQUENCE</scope>
</reference>
<protein>
    <submittedName>
        <fullName evidence="1">Uncharacterized protein</fullName>
    </submittedName>
</protein>
<organism evidence="1">
    <name type="scientific">hydrothermal vent metagenome</name>
    <dbReference type="NCBI Taxonomy" id="652676"/>
    <lineage>
        <taxon>unclassified sequences</taxon>
        <taxon>metagenomes</taxon>
        <taxon>ecological metagenomes</taxon>
    </lineage>
</organism>
<evidence type="ECO:0000313" key="1">
    <source>
        <dbReference type="EMBL" id="CUS41469.1"/>
    </source>
</evidence>
<sequence length="39" mass="4430">MLGFIRGEELELHTLSTHMVYVQTLCAQQSNAKQAVILR</sequence>
<proteinExistence type="predicted"/>
<accession>A0A160TEY2</accession>
<name>A0A160TEY2_9ZZZZ</name>